<dbReference type="Gene3D" id="3.30.70.100">
    <property type="match status" value="1"/>
</dbReference>
<gene>
    <name evidence="2" type="ORF">CXY01_02070</name>
</gene>
<feature type="domain" description="ABM" evidence="1">
    <location>
        <begin position="9"/>
        <end position="99"/>
    </location>
</feature>
<dbReference type="EMBL" id="BJUB01000001">
    <property type="protein sequence ID" value="GEK19687.1"/>
    <property type="molecule type" value="Genomic_DNA"/>
</dbReference>
<accession>A0A510UYE7</accession>
<dbReference type="AlphaFoldDB" id="A0A510UYE7"/>
<dbReference type="Pfam" id="PF03992">
    <property type="entry name" value="ABM"/>
    <property type="match status" value="1"/>
</dbReference>
<keyword evidence="3" id="KW-1185">Reference proteome</keyword>
<dbReference type="OrthoDB" id="9798157at2"/>
<keyword evidence="2" id="KW-0503">Monooxygenase</keyword>
<evidence type="ECO:0000313" key="3">
    <source>
        <dbReference type="Proteomes" id="UP000321118"/>
    </source>
</evidence>
<proteinExistence type="predicted"/>
<dbReference type="InterPro" id="IPR007138">
    <property type="entry name" value="ABM_dom"/>
</dbReference>
<reference evidence="2 3" key="1">
    <citation type="submission" date="2019-07" db="EMBL/GenBank/DDBJ databases">
        <title>Whole genome shotgun sequence of Cellulomonas xylanilytica NBRC 101102.</title>
        <authorList>
            <person name="Hosoyama A."/>
            <person name="Uohara A."/>
            <person name="Ohji S."/>
            <person name="Ichikawa N."/>
        </authorList>
    </citation>
    <scope>NUCLEOTIDE SEQUENCE [LARGE SCALE GENOMIC DNA]</scope>
    <source>
        <strain evidence="2 3">NBRC 101102</strain>
    </source>
</reference>
<dbReference type="Proteomes" id="UP000321118">
    <property type="component" value="Unassembled WGS sequence"/>
</dbReference>
<dbReference type="PROSITE" id="PS51725">
    <property type="entry name" value="ABM"/>
    <property type="match status" value="1"/>
</dbReference>
<keyword evidence="2" id="KW-0560">Oxidoreductase</keyword>
<evidence type="ECO:0000313" key="2">
    <source>
        <dbReference type="EMBL" id="GEK19687.1"/>
    </source>
</evidence>
<name>A0A510UYE7_9CELL</name>
<comment type="caution">
    <text evidence="2">The sequence shown here is derived from an EMBL/GenBank/DDBJ whole genome shotgun (WGS) entry which is preliminary data.</text>
</comment>
<dbReference type="RefSeq" id="WP_146925207.1">
    <property type="nucleotide sequence ID" value="NZ_BJUB01000001.1"/>
</dbReference>
<evidence type="ECO:0000259" key="1">
    <source>
        <dbReference type="PROSITE" id="PS51725"/>
    </source>
</evidence>
<sequence>MTGPLDAPVLEHALLPVRPGEQDAFEAAMAEAVPLLSEFPGFRGIRVSRGVEQPGTYLLLIGWDSVEAHEVGFRGSPQYARWRELLHHFYEPFPVVEHFVPVPAEPTRE</sequence>
<organism evidence="2 3">
    <name type="scientific">Cellulomonas xylanilytica</name>
    <dbReference type="NCBI Taxonomy" id="233583"/>
    <lineage>
        <taxon>Bacteria</taxon>
        <taxon>Bacillati</taxon>
        <taxon>Actinomycetota</taxon>
        <taxon>Actinomycetes</taxon>
        <taxon>Micrococcales</taxon>
        <taxon>Cellulomonadaceae</taxon>
        <taxon>Cellulomonas</taxon>
    </lineage>
</organism>
<dbReference type="InterPro" id="IPR011008">
    <property type="entry name" value="Dimeric_a/b-barrel"/>
</dbReference>
<protein>
    <submittedName>
        <fullName evidence="2">Antibiotic biosynthesis monooxygenase</fullName>
    </submittedName>
</protein>
<dbReference type="GO" id="GO:0004497">
    <property type="term" value="F:monooxygenase activity"/>
    <property type="evidence" value="ECO:0007669"/>
    <property type="project" value="UniProtKB-KW"/>
</dbReference>
<dbReference type="SUPFAM" id="SSF54909">
    <property type="entry name" value="Dimeric alpha+beta barrel"/>
    <property type="match status" value="1"/>
</dbReference>